<evidence type="ECO:0000256" key="1">
    <source>
        <dbReference type="SAM" id="MobiDB-lite"/>
    </source>
</evidence>
<evidence type="ECO:0000256" key="2">
    <source>
        <dbReference type="SAM" id="Phobius"/>
    </source>
</evidence>
<dbReference type="WBParaSite" id="EN70_815">
    <property type="protein sequence ID" value="EN70_815"/>
    <property type="gene ID" value="EN70_815"/>
</dbReference>
<dbReference type="Proteomes" id="UP000095285">
    <property type="component" value="Unassembled WGS sequence"/>
</dbReference>
<evidence type="ECO:0000313" key="4">
    <source>
        <dbReference type="WBParaSite" id="EN70_815"/>
    </source>
</evidence>
<sequence>MVNWPSASAVEEPQRRDSETLPQPSPCKLPSMVYSGLESEDMKVHPYHCHSLCEHTRNQSREEKITQKKQCLANTLRRLPAVPFAIGFANLALAFLAISALAASVMTPSYIFVCGA</sequence>
<proteinExistence type="predicted"/>
<organism evidence="3 4">
    <name type="scientific">Loa loa</name>
    <name type="common">Eye worm</name>
    <name type="synonym">Filaria loa</name>
    <dbReference type="NCBI Taxonomy" id="7209"/>
    <lineage>
        <taxon>Eukaryota</taxon>
        <taxon>Metazoa</taxon>
        <taxon>Ecdysozoa</taxon>
        <taxon>Nematoda</taxon>
        <taxon>Chromadorea</taxon>
        <taxon>Rhabditida</taxon>
        <taxon>Spirurina</taxon>
        <taxon>Spiruromorpha</taxon>
        <taxon>Filarioidea</taxon>
        <taxon>Onchocercidae</taxon>
        <taxon>Loa</taxon>
    </lineage>
</organism>
<keyword evidence="2" id="KW-1133">Transmembrane helix</keyword>
<reference evidence="4" key="2">
    <citation type="submission" date="2016-11" db="UniProtKB">
        <authorList>
            <consortium name="WormBaseParasite"/>
        </authorList>
    </citation>
    <scope>IDENTIFICATION</scope>
</reference>
<protein>
    <submittedName>
        <fullName evidence="4">Uncharacterized protein</fullName>
    </submittedName>
</protein>
<reference evidence="3" key="1">
    <citation type="submission" date="2012-04" db="EMBL/GenBank/DDBJ databases">
        <title>The Genome Sequence of Loa loa.</title>
        <authorList>
            <consortium name="The Broad Institute Genome Sequencing Platform"/>
            <consortium name="Broad Institute Genome Sequencing Center for Infectious Disease"/>
            <person name="Nutman T.B."/>
            <person name="Fink D.L."/>
            <person name="Russ C."/>
            <person name="Young S."/>
            <person name="Zeng Q."/>
            <person name="Gargeya S."/>
            <person name="Alvarado L."/>
            <person name="Berlin A."/>
            <person name="Chapman S.B."/>
            <person name="Chen Z."/>
            <person name="Freedman E."/>
            <person name="Gellesch M."/>
            <person name="Goldberg J."/>
            <person name="Griggs A."/>
            <person name="Gujja S."/>
            <person name="Heilman E.R."/>
            <person name="Heiman D."/>
            <person name="Howarth C."/>
            <person name="Mehta T."/>
            <person name="Neiman D."/>
            <person name="Pearson M."/>
            <person name="Roberts A."/>
            <person name="Saif S."/>
            <person name="Shea T."/>
            <person name="Shenoy N."/>
            <person name="Sisk P."/>
            <person name="Stolte C."/>
            <person name="Sykes S."/>
            <person name="White J."/>
            <person name="Yandava C."/>
            <person name="Haas B."/>
            <person name="Henn M.R."/>
            <person name="Nusbaum C."/>
            <person name="Birren B."/>
        </authorList>
    </citation>
    <scope>NUCLEOTIDE SEQUENCE [LARGE SCALE GENOMIC DNA]</scope>
</reference>
<keyword evidence="3" id="KW-1185">Reference proteome</keyword>
<evidence type="ECO:0000313" key="3">
    <source>
        <dbReference type="Proteomes" id="UP000095285"/>
    </source>
</evidence>
<feature type="transmembrane region" description="Helical" evidence="2">
    <location>
        <begin position="79"/>
        <end position="103"/>
    </location>
</feature>
<dbReference type="AlphaFoldDB" id="A0A1I7VZY0"/>
<accession>A0A1I7VZY0</accession>
<name>A0A1I7VZY0_LOALO</name>
<feature type="region of interest" description="Disordered" evidence="1">
    <location>
        <begin position="1"/>
        <end position="27"/>
    </location>
</feature>
<keyword evidence="2" id="KW-0812">Transmembrane</keyword>
<keyword evidence="2" id="KW-0472">Membrane</keyword>